<protein>
    <submittedName>
        <fullName evidence="3">Ankyrin repeat-containing domain protein</fullName>
    </submittedName>
</protein>
<dbReference type="PANTHER" id="PTHR24118:SF99">
    <property type="entry name" value="POTE ANKYRIN DOMAIN FAMILY MEMBER 3C-RELATED"/>
    <property type="match status" value="1"/>
</dbReference>
<proteinExistence type="predicted"/>
<gene>
    <name evidence="3" type="ORF">B0T10DRAFT_579572</name>
</gene>
<dbReference type="Pfam" id="PF00023">
    <property type="entry name" value="Ank"/>
    <property type="match status" value="1"/>
</dbReference>
<dbReference type="PANTHER" id="PTHR24118">
    <property type="entry name" value="POTE ANKYRIN DOMAIN"/>
    <property type="match status" value="1"/>
</dbReference>
<sequence length="870" mass="97766">MEVLGAVASSIAVAQGIAAGGHLVKMLRDIPEIQKEFDSLRGEIDLIGAIVKEATRVGCSTSTQQGITDPFEQSLLSRTAQQLQEIGDELNAIVTQCGRETSDKKIEARRRKWLLQGDKMQKLRQKALDAKLNLHFALTCHHRSTLQEQFNSELRTQFESFVFFLKSRHPPESFRNAENLLEASSSEINQSDDDNNRRRVDDLQAETVKHDAPATILRSDDMNTTLKFRTIKPMSRTGCSEFCRCQCHFDRKQLRSSNLLQPFLGSCLVGYKLVSNMSRPKCTDQSCKRRSEIHISVEYSFPRWLWVGMLTFMASYTGATGLRCALRPRRIIPVRHRVWDWLAGPAEVFRDAVENGEFVYFPDETDNRGTGLLEVGKDEPDCSLDRPPPDLTNWKLKWAMDHRSYKNMELLLGLWEDLLPQVPRYGPLSSSVFEVNQTLSFRENLTDHQIYLLQKVASLADVAYEIRETRVCQAIKRGEGVDGVQTALREEPWAIDMLDSLGMTPLHLAIVAGRVDIVELLIAEQADVNQGDFKGQTPLMEAAMKPSPESIRLLLKGKCLVEQKCPFGNTALHMAVSHGRVDSVGILLAAGASANTRNIDGARPLHFLADPHCTPGDLEAILGLLLAINDANLGAQDNYGLTVALWAIARNNLPLLRCLAQEHVSFHITDVYSRNVLHWAASWSSLEVLRFLVSLNLSGIDTELRDMQDDTPWDCFIFAIHSPEIHLGHFLRPSGEEQQAFVELFRGIRNKNLSQDICRLEQIVQELSGGDPDTARASLTALIGEKTGRQKGGLISWYRTLIKQIESGDLALVTETIEDYLVELRELMQSSPWSKKSRWDPQEDDEEESDGKKGTGGEEEEDCAVDEETM</sequence>
<feature type="repeat" description="ANK" evidence="1">
    <location>
        <begin position="501"/>
        <end position="533"/>
    </location>
</feature>
<comment type="caution">
    <text evidence="3">The sequence shown here is derived from an EMBL/GenBank/DDBJ whole genome shotgun (WGS) entry which is preliminary data.</text>
</comment>
<dbReference type="OrthoDB" id="7464126at2759"/>
<dbReference type="Pfam" id="PF12796">
    <property type="entry name" value="Ank_2"/>
    <property type="match status" value="2"/>
</dbReference>
<dbReference type="InterPro" id="IPR036770">
    <property type="entry name" value="Ankyrin_rpt-contain_sf"/>
</dbReference>
<evidence type="ECO:0000313" key="3">
    <source>
        <dbReference type="EMBL" id="KAH6884181.1"/>
    </source>
</evidence>
<evidence type="ECO:0000256" key="2">
    <source>
        <dbReference type="SAM" id="MobiDB-lite"/>
    </source>
</evidence>
<dbReference type="PROSITE" id="PS50088">
    <property type="entry name" value="ANK_REPEAT"/>
    <property type="match status" value="2"/>
</dbReference>
<reference evidence="3 4" key="1">
    <citation type="journal article" date="2021" name="Nat. Commun.">
        <title>Genetic determinants of endophytism in the Arabidopsis root mycobiome.</title>
        <authorList>
            <person name="Mesny F."/>
            <person name="Miyauchi S."/>
            <person name="Thiergart T."/>
            <person name="Pickel B."/>
            <person name="Atanasova L."/>
            <person name="Karlsson M."/>
            <person name="Huettel B."/>
            <person name="Barry K.W."/>
            <person name="Haridas S."/>
            <person name="Chen C."/>
            <person name="Bauer D."/>
            <person name="Andreopoulos W."/>
            <person name="Pangilinan J."/>
            <person name="LaButti K."/>
            <person name="Riley R."/>
            <person name="Lipzen A."/>
            <person name="Clum A."/>
            <person name="Drula E."/>
            <person name="Henrissat B."/>
            <person name="Kohler A."/>
            <person name="Grigoriev I.V."/>
            <person name="Martin F.M."/>
            <person name="Hacquard S."/>
        </authorList>
    </citation>
    <scope>NUCLEOTIDE SEQUENCE [LARGE SCALE GENOMIC DNA]</scope>
    <source>
        <strain evidence="3 4">MPI-CAGE-CH-0241</strain>
    </source>
</reference>
<dbReference type="Proteomes" id="UP000777438">
    <property type="component" value="Unassembled WGS sequence"/>
</dbReference>
<dbReference type="PROSITE" id="PS50297">
    <property type="entry name" value="ANK_REP_REGION"/>
    <property type="match status" value="2"/>
</dbReference>
<dbReference type="Gene3D" id="1.25.40.20">
    <property type="entry name" value="Ankyrin repeat-containing domain"/>
    <property type="match status" value="1"/>
</dbReference>
<feature type="compositionally biased region" description="Acidic residues" evidence="2">
    <location>
        <begin position="857"/>
        <end position="870"/>
    </location>
</feature>
<dbReference type="SUPFAM" id="SSF48403">
    <property type="entry name" value="Ankyrin repeat"/>
    <property type="match status" value="1"/>
</dbReference>
<evidence type="ECO:0000313" key="4">
    <source>
        <dbReference type="Proteomes" id="UP000777438"/>
    </source>
</evidence>
<feature type="region of interest" description="Disordered" evidence="2">
    <location>
        <begin position="831"/>
        <end position="870"/>
    </location>
</feature>
<dbReference type="InterPro" id="IPR002110">
    <property type="entry name" value="Ankyrin_rpt"/>
</dbReference>
<evidence type="ECO:0000256" key="1">
    <source>
        <dbReference type="PROSITE-ProRule" id="PRU00023"/>
    </source>
</evidence>
<dbReference type="AlphaFoldDB" id="A0A9P8VYT2"/>
<dbReference type="SMART" id="SM00248">
    <property type="entry name" value="ANK"/>
    <property type="match status" value="5"/>
</dbReference>
<organism evidence="3 4">
    <name type="scientific">Thelonectria olida</name>
    <dbReference type="NCBI Taxonomy" id="1576542"/>
    <lineage>
        <taxon>Eukaryota</taxon>
        <taxon>Fungi</taxon>
        <taxon>Dikarya</taxon>
        <taxon>Ascomycota</taxon>
        <taxon>Pezizomycotina</taxon>
        <taxon>Sordariomycetes</taxon>
        <taxon>Hypocreomycetidae</taxon>
        <taxon>Hypocreales</taxon>
        <taxon>Nectriaceae</taxon>
        <taxon>Thelonectria</taxon>
    </lineage>
</organism>
<name>A0A9P8VYT2_9HYPO</name>
<dbReference type="EMBL" id="JAGPYM010000021">
    <property type="protein sequence ID" value="KAH6884181.1"/>
    <property type="molecule type" value="Genomic_DNA"/>
</dbReference>
<feature type="repeat" description="ANK" evidence="1">
    <location>
        <begin position="567"/>
        <end position="599"/>
    </location>
</feature>
<keyword evidence="1" id="KW-0040">ANK repeat</keyword>
<keyword evidence="4" id="KW-1185">Reference proteome</keyword>
<accession>A0A9P8VYT2</accession>